<name>A0A0N5CYD2_THECL</name>
<dbReference type="WBParaSite" id="TCLT_0000545101-mRNA-1">
    <property type="protein sequence ID" value="TCLT_0000545101-mRNA-1"/>
    <property type="gene ID" value="TCLT_0000545101"/>
</dbReference>
<evidence type="ECO:0000313" key="2">
    <source>
        <dbReference type="Proteomes" id="UP000276776"/>
    </source>
</evidence>
<dbReference type="Proteomes" id="UP000276776">
    <property type="component" value="Unassembled WGS sequence"/>
</dbReference>
<organism evidence="3">
    <name type="scientific">Thelazia callipaeda</name>
    <name type="common">Oriental eyeworm</name>
    <name type="synonym">Parasitic nematode</name>
    <dbReference type="NCBI Taxonomy" id="103827"/>
    <lineage>
        <taxon>Eukaryota</taxon>
        <taxon>Metazoa</taxon>
        <taxon>Ecdysozoa</taxon>
        <taxon>Nematoda</taxon>
        <taxon>Chromadorea</taxon>
        <taxon>Rhabditida</taxon>
        <taxon>Spirurina</taxon>
        <taxon>Spiruromorpha</taxon>
        <taxon>Thelazioidea</taxon>
        <taxon>Thelaziidae</taxon>
        <taxon>Thelazia</taxon>
    </lineage>
</organism>
<gene>
    <name evidence="1" type="ORF">TCLT_LOCUS5440</name>
</gene>
<evidence type="ECO:0000313" key="1">
    <source>
        <dbReference type="EMBL" id="VDN02689.1"/>
    </source>
</evidence>
<dbReference type="OMA" id="WCAERLK"/>
<proteinExistence type="predicted"/>
<accession>A0A0N5CYD2</accession>
<dbReference type="PANTHER" id="PTHR16537">
    <property type="entry name" value="SJOEGREN SYNDROME/SCLERODERMA AUTOANTIGEN 1"/>
    <property type="match status" value="1"/>
</dbReference>
<dbReference type="OrthoDB" id="1667587at2759"/>
<dbReference type="InterPro" id="IPR009563">
    <property type="entry name" value="SSSCA1"/>
</dbReference>
<evidence type="ECO:0000313" key="3">
    <source>
        <dbReference type="WBParaSite" id="TCLT_0000545101-mRNA-1"/>
    </source>
</evidence>
<protein>
    <submittedName>
        <fullName evidence="3">Zf-C2HC5 domain-containing protein</fullName>
    </submittedName>
</protein>
<reference evidence="3" key="1">
    <citation type="submission" date="2017-02" db="UniProtKB">
        <authorList>
            <consortium name="WormBaseParasite"/>
        </authorList>
    </citation>
    <scope>IDENTIFICATION</scope>
</reference>
<sequence>MPIACDFSDHIASRMSELLISGYTMLNEYCVLCNNILMADRQGIRLCVNCSLMNNQHIKNSHARETFLEEHLYDKYGIGSRDCRHGASSDVLSVPSSAQQSNSVNMASRQITSLGSQQSLIEGNEMLQAIVFCSESINYVVQAVEDKLKWCSIKLRNSEDFDEMTKLYQCIEQGIGIIEQASLGIVSEVVDTDLPGKAVLIAVDMEMNSKDVHSSWA</sequence>
<dbReference type="Pfam" id="PF06677">
    <property type="entry name" value="Auto_anti-p27"/>
    <property type="match status" value="1"/>
</dbReference>
<reference evidence="1 2" key="2">
    <citation type="submission" date="2018-11" db="EMBL/GenBank/DDBJ databases">
        <authorList>
            <consortium name="Pathogen Informatics"/>
        </authorList>
    </citation>
    <scope>NUCLEOTIDE SEQUENCE [LARGE SCALE GENOMIC DNA]</scope>
</reference>
<keyword evidence="2" id="KW-1185">Reference proteome</keyword>
<dbReference type="InterPro" id="IPR051888">
    <property type="entry name" value="UPF0148_domain"/>
</dbReference>
<dbReference type="AlphaFoldDB" id="A0A0N5CYD2"/>
<dbReference type="EMBL" id="UYYF01004340">
    <property type="protein sequence ID" value="VDN02689.1"/>
    <property type="molecule type" value="Genomic_DNA"/>
</dbReference>
<dbReference type="STRING" id="103827.A0A0N5CYD2"/>
<dbReference type="PANTHER" id="PTHR16537:SF1">
    <property type="entry name" value="PROTEIN ZNRD2"/>
    <property type="match status" value="1"/>
</dbReference>